<sequence>MVISWGSIVKNSGHRIRIFFEWFVVFEFLNSILDTTERNLNVPQIVDKANKNLTKNSAIFQKIDWNFEKISYEEWIRNVAENLIQVNIVEDSVCQNFRKVFDLKTKMCELFILYNIKITIEKSSEISSLIAQKIGTFFESYQENLKNEFLSIERTKVIKFYLKLIDFIRINSIKCKNNAVFWLDNIDFWKHIDFLTLAQIALRVSENFAAIYYVEVWYNRIIFSQKRGFKNSNFEIFKSNLRSIEILFKCFKNVGEKNALETELIYLVHSSQNCLNASYYENNDEQLTYFDNYLSVSADGNDISSAKAGLVKSLKNKGLNFLKSCVLNNHDEESDLADSKYLHSSRLGFWEDIDFKTESIIESNFYENMGITNTIKYADYLICDLKFENLFEHKTNIESIIKLYNLEEIKKCLVVFRNKKENEYLELVSNNLSRFENYETKYFMGNSDSFELFDNLLKLRLKSSQILFDKNDQLTKIDEYEENLFEKLIDNSIYFKKFEYSNYYIRECKNKIGQFYVNQMRKSLFSSILKCDIKEAQLEFSKSNLKKAKFILRNSIEKFEYSKLKMTGTSNHSDIKNYIIALDLYGHLLNQTKSENPNYIIKKILEKSVHYISQFNLEERPENIRLIVDSFFSLAKFADSHYQSISDYVNSKSFEEHAELVKKFQVESNKTKIIDPSSHFNLILNKQYNRDREEMDNLIENKEIYLCKSINYYLYCLELGSDHQQDNYCVFRLVSLWTQNSLNLKVNKTIEEKIFKISSHKFIILIYQLAARMSLEALESDHDSSQKLFQSILIALVAKTSQEHPHHCLPVLFAFSNSHRDFLLTKSNDEVGNYLKAEDRVNTSTSILAKLKNSDYMIRIIESMDQVCHSYIELANSSITTRPKATESLVFPKNLLINKIRNFKFTNVLTNTIKINPNGCYDESKLIYIVKFDPIFKVANGVNMPKIVQCLGSDGILRKQLVKGKDDLRQDAVMQQFFSTANNVSRNTIELNTMRTYKIVPLSQKSGVLEWCQNTITIGDWLIGQNQDGGAHKKYEPNDLKFDECKRILYEATQPNGLRKLKKKSKLEVFLDVTDKFKPVFRHFFMENFHQQKEWFKKRQNFTKSVATSSIVGYIVGLGDRHVQNILIDTSTADVVHIDLGIAFDQGKILPIPETVPFRLTRDIIDGFGICAVEGIFKNCCESTLELLKSSREQIMTIFEVLLYDPLHNWCLSPAKAFMMQQAMDFNNQPQADNETSLFHPASFDSSNKINSTQKTNKSTEKNKIAERILFQIKQKLLGYENGTQLSTDGQINFLINEATSPENLCRIYVGWQPYL</sequence>
<comment type="catalytic activity">
    <reaction evidence="10">
        <text>L-threonyl-[protein] + ATP = O-phospho-L-threonyl-[protein] + ADP + H(+)</text>
        <dbReference type="Rhea" id="RHEA:46608"/>
        <dbReference type="Rhea" id="RHEA-COMP:11060"/>
        <dbReference type="Rhea" id="RHEA-COMP:11605"/>
        <dbReference type="ChEBI" id="CHEBI:15378"/>
        <dbReference type="ChEBI" id="CHEBI:30013"/>
        <dbReference type="ChEBI" id="CHEBI:30616"/>
        <dbReference type="ChEBI" id="CHEBI:61977"/>
        <dbReference type="ChEBI" id="CHEBI:456216"/>
        <dbReference type="EC" id="2.7.11.1"/>
    </reaction>
</comment>
<keyword evidence="8" id="KW-0067">ATP-binding</keyword>
<feature type="compositionally biased region" description="Polar residues" evidence="11">
    <location>
        <begin position="1244"/>
        <end position="1257"/>
    </location>
</feature>
<keyword evidence="3" id="KW-0723">Serine/threonine-protein kinase</keyword>
<name>A0A3M7T9Z7_BRAPC</name>
<evidence type="ECO:0000256" key="10">
    <source>
        <dbReference type="ARBA" id="ARBA00047899"/>
    </source>
</evidence>
<dbReference type="STRING" id="10195.A0A3M7T9Z7"/>
<dbReference type="GO" id="GO:0005524">
    <property type="term" value="F:ATP binding"/>
    <property type="evidence" value="ECO:0007669"/>
    <property type="project" value="UniProtKB-KW"/>
</dbReference>
<evidence type="ECO:0000256" key="2">
    <source>
        <dbReference type="ARBA" id="ARBA00012513"/>
    </source>
</evidence>
<feature type="domain" description="FAT" evidence="13">
    <location>
        <begin position="196"/>
        <end position="818"/>
    </location>
</feature>
<dbReference type="InterPro" id="IPR036940">
    <property type="entry name" value="PI3/4_kinase_cat_sf"/>
</dbReference>
<evidence type="ECO:0000256" key="4">
    <source>
        <dbReference type="ARBA" id="ARBA00022679"/>
    </source>
</evidence>
<proteinExistence type="predicted"/>
<keyword evidence="4" id="KW-0808">Transferase</keyword>
<dbReference type="SMART" id="SM00146">
    <property type="entry name" value="PI3Kc"/>
    <property type="match status" value="1"/>
</dbReference>
<gene>
    <name evidence="15" type="ORF">BpHYR1_047998</name>
</gene>
<feature type="region of interest" description="Disordered" evidence="11">
    <location>
        <begin position="1237"/>
        <end position="1260"/>
    </location>
</feature>
<evidence type="ECO:0000256" key="5">
    <source>
        <dbReference type="ARBA" id="ARBA00022741"/>
    </source>
</evidence>
<dbReference type="CDD" id="cd05171">
    <property type="entry name" value="PIKKc_ATM"/>
    <property type="match status" value="1"/>
</dbReference>
<evidence type="ECO:0000256" key="6">
    <source>
        <dbReference type="ARBA" id="ARBA00022763"/>
    </source>
</evidence>
<dbReference type="OrthoDB" id="381190at2759"/>
<dbReference type="EC" id="2.7.11.1" evidence="2"/>
<evidence type="ECO:0000259" key="13">
    <source>
        <dbReference type="PROSITE" id="PS51189"/>
    </source>
</evidence>
<accession>A0A3M7T9Z7</accession>
<dbReference type="InterPro" id="IPR044107">
    <property type="entry name" value="PIKKc_ATM"/>
</dbReference>
<dbReference type="Pfam" id="PF00454">
    <property type="entry name" value="PI3_PI4_kinase"/>
    <property type="match status" value="1"/>
</dbReference>
<dbReference type="SMART" id="SM01343">
    <property type="entry name" value="FATC"/>
    <property type="match status" value="1"/>
</dbReference>
<evidence type="ECO:0000313" key="15">
    <source>
        <dbReference type="EMBL" id="RNA44737.1"/>
    </source>
</evidence>
<evidence type="ECO:0000313" key="16">
    <source>
        <dbReference type="Proteomes" id="UP000276133"/>
    </source>
</evidence>
<comment type="subcellular location">
    <subcellularLocation>
        <location evidence="1">Nucleus</location>
    </subcellularLocation>
</comment>
<dbReference type="Gene3D" id="1.10.1070.11">
    <property type="entry name" value="Phosphatidylinositol 3-/4-kinase, catalytic domain"/>
    <property type="match status" value="1"/>
</dbReference>
<dbReference type="Pfam" id="PF02260">
    <property type="entry name" value="FATC"/>
    <property type="match status" value="1"/>
</dbReference>
<keyword evidence="5" id="KW-0547">Nucleotide-binding</keyword>
<dbReference type="InterPro" id="IPR038980">
    <property type="entry name" value="ATM_plant"/>
</dbReference>
<evidence type="ECO:0000259" key="12">
    <source>
        <dbReference type="PROSITE" id="PS50290"/>
    </source>
</evidence>
<dbReference type="Proteomes" id="UP000276133">
    <property type="component" value="Unassembled WGS sequence"/>
</dbReference>
<evidence type="ECO:0000256" key="8">
    <source>
        <dbReference type="ARBA" id="ARBA00022840"/>
    </source>
</evidence>
<dbReference type="PROSITE" id="PS50290">
    <property type="entry name" value="PI3_4_KINASE_3"/>
    <property type="match status" value="1"/>
</dbReference>
<keyword evidence="7 15" id="KW-0418">Kinase</keyword>
<comment type="caution">
    <text evidence="15">The sequence shown here is derived from an EMBL/GenBank/DDBJ whole genome shotgun (WGS) entry which is preliminary data.</text>
</comment>
<dbReference type="InterPro" id="IPR018936">
    <property type="entry name" value="PI3/4_kinase_CS"/>
</dbReference>
<dbReference type="PANTHER" id="PTHR37079">
    <property type="entry name" value="SERINE/THREONINE-PROTEIN KINASE ATM"/>
    <property type="match status" value="1"/>
</dbReference>
<evidence type="ECO:0000256" key="11">
    <source>
        <dbReference type="SAM" id="MobiDB-lite"/>
    </source>
</evidence>
<evidence type="ECO:0000256" key="9">
    <source>
        <dbReference type="ARBA" id="ARBA00023242"/>
    </source>
</evidence>
<dbReference type="PROSITE" id="PS51190">
    <property type="entry name" value="FATC"/>
    <property type="match status" value="1"/>
</dbReference>
<feature type="domain" description="FATC" evidence="14">
    <location>
        <begin position="1284"/>
        <end position="1316"/>
    </location>
</feature>
<dbReference type="EMBL" id="REGN01000060">
    <property type="protein sequence ID" value="RNA44737.1"/>
    <property type="molecule type" value="Genomic_DNA"/>
</dbReference>
<evidence type="ECO:0000256" key="1">
    <source>
        <dbReference type="ARBA" id="ARBA00004123"/>
    </source>
</evidence>
<dbReference type="InterPro" id="IPR011009">
    <property type="entry name" value="Kinase-like_dom_sf"/>
</dbReference>
<reference evidence="15 16" key="1">
    <citation type="journal article" date="2018" name="Sci. Rep.">
        <title>Genomic signatures of local adaptation to the degree of environmental predictability in rotifers.</title>
        <authorList>
            <person name="Franch-Gras L."/>
            <person name="Hahn C."/>
            <person name="Garcia-Roger E.M."/>
            <person name="Carmona M.J."/>
            <person name="Serra M."/>
            <person name="Gomez A."/>
        </authorList>
    </citation>
    <scope>NUCLEOTIDE SEQUENCE [LARGE SCALE GENOMIC DNA]</scope>
    <source>
        <strain evidence="15">HYR1</strain>
    </source>
</reference>
<evidence type="ECO:0000256" key="3">
    <source>
        <dbReference type="ARBA" id="ARBA00022527"/>
    </source>
</evidence>
<feature type="domain" description="PI3K/PI4K catalytic" evidence="12">
    <location>
        <begin position="932"/>
        <end position="1251"/>
    </location>
</feature>
<dbReference type="InterPro" id="IPR014009">
    <property type="entry name" value="PIK_FAT"/>
</dbReference>
<protein>
    <recommendedName>
        <fullName evidence="2">non-specific serine/threonine protein kinase</fullName>
        <ecNumber evidence="2">2.7.11.1</ecNumber>
    </recommendedName>
</protein>
<evidence type="ECO:0000256" key="7">
    <source>
        <dbReference type="ARBA" id="ARBA00022777"/>
    </source>
</evidence>
<evidence type="ECO:0000259" key="14">
    <source>
        <dbReference type="PROSITE" id="PS51190"/>
    </source>
</evidence>
<dbReference type="PANTHER" id="PTHR37079:SF4">
    <property type="entry name" value="SERINE_THREONINE-PROTEIN KINASE ATM"/>
    <property type="match status" value="1"/>
</dbReference>
<dbReference type="PROSITE" id="PS51189">
    <property type="entry name" value="FAT"/>
    <property type="match status" value="1"/>
</dbReference>
<dbReference type="GO" id="GO:0004674">
    <property type="term" value="F:protein serine/threonine kinase activity"/>
    <property type="evidence" value="ECO:0007669"/>
    <property type="project" value="UniProtKB-KW"/>
</dbReference>
<dbReference type="GO" id="GO:0006281">
    <property type="term" value="P:DNA repair"/>
    <property type="evidence" value="ECO:0007669"/>
    <property type="project" value="InterPro"/>
</dbReference>
<keyword evidence="16" id="KW-1185">Reference proteome</keyword>
<keyword evidence="6" id="KW-0227">DNA damage</keyword>
<dbReference type="PROSITE" id="PS00916">
    <property type="entry name" value="PI3_4_KINASE_2"/>
    <property type="match status" value="1"/>
</dbReference>
<organism evidence="15 16">
    <name type="scientific">Brachionus plicatilis</name>
    <name type="common">Marine rotifer</name>
    <name type="synonym">Brachionus muelleri</name>
    <dbReference type="NCBI Taxonomy" id="10195"/>
    <lineage>
        <taxon>Eukaryota</taxon>
        <taxon>Metazoa</taxon>
        <taxon>Spiralia</taxon>
        <taxon>Gnathifera</taxon>
        <taxon>Rotifera</taxon>
        <taxon>Eurotatoria</taxon>
        <taxon>Monogononta</taxon>
        <taxon>Pseudotrocha</taxon>
        <taxon>Ploima</taxon>
        <taxon>Brachionidae</taxon>
        <taxon>Brachionus</taxon>
    </lineage>
</organism>
<dbReference type="Gene3D" id="3.30.1010.10">
    <property type="entry name" value="Phosphatidylinositol 3-kinase Catalytic Subunit, Chain A, domain 4"/>
    <property type="match status" value="1"/>
</dbReference>
<dbReference type="InterPro" id="IPR003152">
    <property type="entry name" value="FATC_dom"/>
</dbReference>
<keyword evidence="9" id="KW-0539">Nucleus</keyword>
<dbReference type="PROSITE" id="PS00915">
    <property type="entry name" value="PI3_4_KINASE_1"/>
    <property type="match status" value="1"/>
</dbReference>
<dbReference type="GO" id="GO:0005634">
    <property type="term" value="C:nucleus"/>
    <property type="evidence" value="ECO:0007669"/>
    <property type="project" value="UniProtKB-SubCell"/>
</dbReference>
<dbReference type="InterPro" id="IPR000403">
    <property type="entry name" value="PI3/4_kinase_cat_dom"/>
</dbReference>
<dbReference type="SUPFAM" id="SSF56112">
    <property type="entry name" value="Protein kinase-like (PK-like)"/>
    <property type="match status" value="1"/>
</dbReference>